<evidence type="ECO:0000313" key="1">
    <source>
        <dbReference type="EMBL" id="MCW5319620.1"/>
    </source>
</evidence>
<sequence>MIPQTLVNMNLFVDGKSYAGIATEVNLPKLKRKTEEHRAGGMDGPVKIGMGMEMMDGSFALTGVSRDVMAFFGLADDTAFNGNFRGAYKNHKGEVVAVIATFKGMIEEIDSGAWKAGDKAETKFTIAPSYFKLEIDGQALYELDPANCIRVIDGKDEAAAEREAIGM</sequence>
<accession>A0ABT3KMR0</accession>
<dbReference type="RefSeq" id="WP_265280617.1">
    <property type="nucleotide sequence ID" value="NZ_QZCW01000001.1"/>
</dbReference>
<evidence type="ECO:0000313" key="2">
    <source>
        <dbReference type="Proteomes" id="UP001208935"/>
    </source>
</evidence>
<dbReference type="InterPro" id="IPR006498">
    <property type="entry name" value="Tail_tube"/>
</dbReference>
<gene>
    <name evidence="1" type="ORF">D5039_00020</name>
</gene>
<organism evidence="1 2">
    <name type="scientific">Verminephrobacter aporrectodeae subsp. tuberculatae</name>
    <dbReference type="NCBI Taxonomy" id="1110392"/>
    <lineage>
        <taxon>Bacteria</taxon>
        <taxon>Pseudomonadati</taxon>
        <taxon>Pseudomonadota</taxon>
        <taxon>Betaproteobacteria</taxon>
        <taxon>Burkholderiales</taxon>
        <taxon>Comamonadaceae</taxon>
        <taxon>Verminephrobacter</taxon>
    </lineage>
</organism>
<dbReference type="NCBIfam" id="TIGR01611">
    <property type="entry name" value="tail_tube"/>
    <property type="match status" value="1"/>
</dbReference>
<dbReference type="Proteomes" id="UP001208935">
    <property type="component" value="Unassembled WGS sequence"/>
</dbReference>
<dbReference type="Pfam" id="PF04985">
    <property type="entry name" value="Phage_tube"/>
    <property type="match status" value="1"/>
</dbReference>
<proteinExistence type="predicted"/>
<name>A0ABT3KMR0_9BURK</name>
<comment type="caution">
    <text evidence="1">The sequence shown here is derived from an EMBL/GenBank/DDBJ whole genome shotgun (WGS) entry which is preliminary data.</text>
</comment>
<dbReference type="EMBL" id="QZCW01000001">
    <property type="protein sequence ID" value="MCW5319620.1"/>
    <property type="molecule type" value="Genomic_DNA"/>
</dbReference>
<keyword evidence="2" id="KW-1185">Reference proteome</keyword>
<protein>
    <submittedName>
        <fullName evidence="1">Phage major tail tube protein</fullName>
    </submittedName>
</protein>
<reference evidence="2" key="1">
    <citation type="submission" date="2023-07" db="EMBL/GenBank/DDBJ databases">
        <title>Verminephrobacter genomes.</title>
        <authorList>
            <person name="Lund M.B."/>
        </authorList>
    </citation>
    <scope>NUCLEOTIDE SEQUENCE [LARGE SCALE GENOMIC DNA]</scope>
    <source>
        <strain evidence="2">AtM5-05</strain>
    </source>
</reference>